<gene>
    <name evidence="2" type="ORF">PNIG_b0643</name>
</gene>
<dbReference type="RefSeq" id="WP_225740920.1">
    <property type="nucleotide sequence ID" value="NZ_CP011037.1"/>
</dbReference>
<evidence type="ECO:0000313" key="3">
    <source>
        <dbReference type="Proteomes" id="UP000198329"/>
    </source>
</evidence>
<dbReference type="GeneID" id="300943788"/>
<keyword evidence="3" id="KW-1185">Reference proteome</keyword>
<dbReference type="AlphaFoldDB" id="A0AAC9UMF0"/>
<feature type="domain" description="Transposase putative helix-turn-helix" evidence="1">
    <location>
        <begin position="1"/>
        <end position="39"/>
    </location>
</feature>
<dbReference type="Pfam" id="PF12323">
    <property type="entry name" value="HTH_OrfB_IS605"/>
    <property type="match status" value="1"/>
</dbReference>
<protein>
    <recommendedName>
        <fullName evidence="1">Transposase putative helix-turn-helix domain-containing protein</fullName>
    </recommendedName>
</protein>
<dbReference type="InterPro" id="IPR021027">
    <property type="entry name" value="Transposase_put_HTH"/>
</dbReference>
<evidence type="ECO:0000313" key="2">
    <source>
        <dbReference type="EMBL" id="ASM56196.1"/>
    </source>
</evidence>
<dbReference type="EMBL" id="CP011037">
    <property type="protein sequence ID" value="ASM56196.1"/>
    <property type="molecule type" value="Genomic_DNA"/>
</dbReference>
<proteinExistence type="predicted"/>
<dbReference type="KEGG" id="png:PNIG_b0643"/>
<reference evidence="2 3" key="1">
    <citation type="submission" date="2015-03" db="EMBL/GenBank/DDBJ databases">
        <authorList>
            <person name="Xie B.-B."/>
            <person name="Rong J.-C."/>
            <person name="Qin Q.-L."/>
            <person name="Zhang Y.-Z."/>
        </authorList>
    </citation>
    <scope>NUCLEOTIDE SEQUENCE [LARGE SCALE GENOMIC DNA]</scope>
    <source>
        <strain evidence="2 3">KMM 661</strain>
    </source>
</reference>
<accession>A0AAC9UMF0</accession>
<sequence length="83" mass="9835">MVIRKAYKFRLKTTPDINAKMAQYAGNCRFLWNKALAINLFKLQNKQKICYYQELDFFSKLWKKSEEYGFLTLSPAQTIQQTG</sequence>
<dbReference type="Proteomes" id="UP000198329">
    <property type="component" value="Chromosome II"/>
</dbReference>
<name>A0AAC9UMF0_9GAMM</name>
<organism evidence="2 3">
    <name type="scientific">Pseudoalteromonas nigrifaciens</name>
    <dbReference type="NCBI Taxonomy" id="28109"/>
    <lineage>
        <taxon>Bacteria</taxon>
        <taxon>Pseudomonadati</taxon>
        <taxon>Pseudomonadota</taxon>
        <taxon>Gammaproteobacteria</taxon>
        <taxon>Alteromonadales</taxon>
        <taxon>Pseudoalteromonadaceae</taxon>
        <taxon>Pseudoalteromonas</taxon>
    </lineage>
</organism>
<evidence type="ECO:0000259" key="1">
    <source>
        <dbReference type="Pfam" id="PF12323"/>
    </source>
</evidence>